<dbReference type="InterPro" id="IPR017916">
    <property type="entry name" value="SB_dom"/>
</dbReference>
<proteinExistence type="inferred from homology"/>
<evidence type="ECO:0000313" key="10">
    <source>
        <dbReference type="EMBL" id="KAI3433845.1"/>
    </source>
</evidence>
<evidence type="ECO:0000256" key="3">
    <source>
        <dbReference type="ARBA" id="ARBA00022448"/>
    </source>
</evidence>
<sequence length="425" mass="45751">MADAALRNALGAPACLYSDSSKAVITQHVTDLTQTMPQLHVRSRLYTHVDGSSAQLLVVEGTVPIVHSGHRYNFPVEIWLPEAYPSVPPIAYVVPVAGMMIKRQHSFVDASGTICSPYLASWRQHPGSCNLLDMVQDLCILFGNDPPLFSRPVEPPPSAMWPPAFWRTEPAQPPQLPPEPPKPAPPPPPPSPPPPPIVQPPPPSPAPKLEAAFRSAAAAQLTRRLQASLKGVVAQAQAQVDEQQSLHMLLQQRAEQLQGDVAEVQASQAALERLSLELTGCKQQLDSWLAEHEHKAASAEQLWAAEPGAAVIAADVLSQQALEVQAMDLALEDVLYALDKALLQGSGSPLQAEDYLKQVRSVCLRQFVLRVIGGKIAAQQQQKEGQRRSYPSDAARNQAGGGRPGPVVLPQGDSWSSAGMAARYG</sequence>
<dbReference type="AlphaFoldDB" id="A0A9D4TTB6"/>
<dbReference type="GO" id="GO:0015031">
    <property type="term" value="P:protein transport"/>
    <property type="evidence" value="ECO:0007669"/>
    <property type="project" value="UniProtKB-KW"/>
</dbReference>
<dbReference type="PANTHER" id="PTHR23306">
    <property type="entry name" value="TUMOR SUSCEPTIBILITY GENE 101 PROTEIN-RELATED"/>
    <property type="match status" value="1"/>
</dbReference>
<dbReference type="EMBL" id="SIDB01000004">
    <property type="protein sequence ID" value="KAI3433845.1"/>
    <property type="molecule type" value="Genomic_DNA"/>
</dbReference>
<reference evidence="10" key="2">
    <citation type="submission" date="2020-11" db="EMBL/GenBank/DDBJ databases">
        <authorList>
            <person name="Cecchin M."/>
            <person name="Marcolungo L."/>
            <person name="Rossato M."/>
            <person name="Girolomoni L."/>
            <person name="Cosentino E."/>
            <person name="Cuine S."/>
            <person name="Li-Beisson Y."/>
            <person name="Delledonne M."/>
            <person name="Ballottari M."/>
        </authorList>
    </citation>
    <scope>NUCLEOTIDE SEQUENCE</scope>
    <source>
        <strain evidence="10">211/11P</strain>
        <tissue evidence="10">Whole cell</tissue>
    </source>
</reference>
<dbReference type="InterPro" id="IPR037202">
    <property type="entry name" value="ESCRT_assembly_dom"/>
</dbReference>
<dbReference type="SUPFAM" id="SSF54495">
    <property type="entry name" value="UBC-like"/>
    <property type="match status" value="1"/>
</dbReference>
<reference evidence="10" key="1">
    <citation type="journal article" date="2019" name="Plant J.">
        <title>Chlorella vulgaris genome assembly and annotation reveals the molecular basis for metabolic acclimation to high light conditions.</title>
        <authorList>
            <person name="Cecchin M."/>
            <person name="Marcolungo L."/>
            <person name="Rossato M."/>
            <person name="Girolomoni L."/>
            <person name="Cosentino E."/>
            <person name="Cuine S."/>
            <person name="Li-Beisson Y."/>
            <person name="Delledonne M."/>
            <person name="Ballottari M."/>
        </authorList>
    </citation>
    <scope>NUCLEOTIDE SEQUENCE</scope>
    <source>
        <strain evidence="10">211/11P</strain>
    </source>
</reference>
<comment type="caution">
    <text evidence="10">The sequence shown here is derived from an EMBL/GenBank/DDBJ whole genome shotgun (WGS) entry which is preliminary data.</text>
</comment>
<dbReference type="GO" id="GO:0043130">
    <property type="term" value="F:ubiquitin binding"/>
    <property type="evidence" value="ECO:0007669"/>
    <property type="project" value="TreeGrafter"/>
</dbReference>
<name>A0A9D4TTB6_CHLVU</name>
<evidence type="ECO:0000256" key="2">
    <source>
        <dbReference type="ARBA" id="ARBA00009594"/>
    </source>
</evidence>
<gene>
    <name evidence="10" type="ORF">D9Q98_003648</name>
</gene>
<evidence type="ECO:0000256" key="1">
    <source>
        <dbReference type="ARBA" id="ARBA00004177"/>
    </source>
</evidence>
<keyword evidence="4" id="KW-0967">Endosome</keyword>
<feature type="region of interest" description="Disordered" evidence="8">
    <location>
        <begin position="160"/>
        <end position="208"/>
    </location>
</feature>
<dbReference type="Gene3D" id="3.10.110.10">
    <property type="entry name" value="Ubiquitin Conjugating Enzyme"/>
    <property type="match status" value="1"/>
</dbReference>
<dbReference type="InterPro" id="IPR008883">
    <property type="entry name" value="UEV_N"/>
</dbReference>
<feature type="coiled-coil region" evidence="7">
    <location>
        <begin position="233"/>
        <end position="291"/>
    </location>
</feature>
<feature type="domain" description="UEV" evidence="9">
    <location>
        <begin position="6"/>
        <end position="152"/>
    </location>
</feature>
<feature type="compositionally biased region" description="Pro residues" evidence="8">
    <location>
        <begin position="171"/>
        <end position="206"/>
    </location>
</feature>
<dbReference type="GO" id="GO:0000813">
    <property type="term" value="C:ESCRT I complex"/>
    <property type="evidence" value="ECO:0007669"/>
    <property type="project" value="TreeGrafter"/>
</dbReference>
<comment type="subcellular location">
    <subcellularLocation>
        <location evidence="1">Endosome</location>
    </subcellularLocation>
</comment>
<dbReference type="Pfam" id="PF09454">
    <property type="entry name" value="Vps23_core"/>
    <property type="match status" value="1"/>
</dbReference>
<organism evidence="10 11">
    <name type="scientific">Chlorella vulgaris</name>
    <name type="common">Green alga</name>
    <dbReference type="NCBI Taxonomy" id="3077"/>
    <lineage>
        <taxon>Eukaryota</taxon>
        <taxon>Viridiplantae</taxon>
        <taxon>Chlorophyta</taxon>
        <taxon>core chlorophytes</taxon>
        <taxon>Trebouxiophyceae</taxon>
        <taxon>Chlorellales</taxon>
        <taxon>Chlorellaceae</taxon>
        <taxon>Chlorella clade</taxon>
        <taxon>Chlorella</taxon>
    </lineage>
</organism>
<keyword evidence="6 7" id="KW-0175">Coiled coil</keyword>
<evidence type="ECO:0000256" key="8">
    <source>
        <dbReference type="SAM" id="MobiDB-lite"/>
    </source>
</evidence>
<evidence type="ECO:0000313" key="11">
    <source>
        <dbReference type="Proteomes" id="UP001055712"/>
    </source>
</evidence>
<dbReference type="CDD" id="cd11685">
    <property type="entry name" value="UEV_TSG101-like"/>
    <property type="match status" value="1"/>
</dbReference>
<dbReference type="PANTHER" id="PTHR23306:SF3">
    <property type="entry name" value="TUMOR SUPPRESSOR PROTEIN 101"/>
    <property type="match status" value="1"/>
</dbReference>
<dbReference type="PROSITE" id="PS51322">
    <property type="entry name" value="UEV"/>
    <property type="match status" value="1"/>
</dbReference>
<evidence type="ECO:0000256" key="6">
    <source>
        <dbReference type="ARBA" id="ARBA00023054"/>
    </source>
</evidence>
<evidence type="ECO:0000256" key="7">
    <source>
        <dbReference type="SAM" id="Coils"/>
    </source>
</evidence>
<dbReference type="InterPro" id="IPR052070">
    <property type="entry name" value="ESCRT-I_UEV_domain"/>
</dbReference>
<dbReference type="GO" id="GO:0008333">
    <property type="term" value="P:endosome to lysosome transport"/>
    <property type="evidence" value="ECO:0007669"/>
    <property type="project" value="TreeGrafter"/>
</dbReference>
<dbReference type="Proteomes" id="UP001055712">
    <property type="component" value="Unassembled WGS sequence"/>
</dbReference>
<evidence type="ECO:0000256" key="5">
    <source>
        <dbReference type="ARBA" id="ARBA00022927"/>
    </source>
</evidence>
<dbReference type="InterPro" id="IPR016135">
    <property type="entry name" value="UBQ-conjugating_enzyme/RWD"/>
</dbReference>
<feature type="region of interest" description="Disordered" evidence="8">
    <location>
        <begin position="380"/>
        <end position="425"/>
    </location>
</feature>
<accession>A0A9D4TTB6</accession>
<dbReference type="OrthoDB" id="306304at2759"/>
<dbReference type="SUPFAM" id="SSF140111">
    <property type="entry name" value="Endosomal sorting complex assembly domain"/>
    <property type="match status" value="1"/>
</dbReference>
<protein>
    <recommendedName>
        <fullName evidence="9">UEV domain-containing protein</fullName>
    </recommendedName>
</protein>
<dbReference type="Pfam" id="PF05743">
    <property type="entry name" value="UEV"/>
    <property type="match status" value="1"/>
</dbReference>
<keyword evidence="3" id="KW-0813">Transport</keyword>
<keyword evidence="11" id="KW-1185">Reference proteome</keyword>
<comment type="similarity">
    <text evidence="2">Belongs to the ubiquitin-conjugating enzyme family. UEV subfamily.</text>
</comment>
<dbReference type="Gene3D" id="6.10.140.820">
    <property type="match status" value="1"/>
</dbReference>
<evidence type="ECO:0000259" key="9">
    <source>
        <dbReference type="PROSITE" id="PS51322"/>
    </source>
</evidence>
<keyword evidence="5" id="KW-0653">Protein transport</keyword>
<evidence type="ECO:0000256" key="4">
    <source>
        <dbReference type="ARBA" id="ARBA00022753"/>
    </source>
</evidence>